<dbReference type="InterPro" id="IPR021598">
    <property type="entry name" value="DUF3221"/>
</dbReference>
<name>A0A926KRP3_9BACL</name>
<organism evidence="1 2">
    <name type="scientific">Paenibacillus sedimenti</name>
    <dbReference type="NCBI Taxonomy" id="2770274"/>
    <lineage>
        <taxon>Bacteria</taxon>
        <taxon>Bacillati</taxon>
        <taxon>Bacillota</taxon>
        <taxon>Bacilli</taxon>
        <taxon>Bacillales</taxon>
        <taxon>Paenibacillaceae</taxon>
        <taxon>Paenibacillus</taxon>
    </lineage>
</organism>
<gene>
    <name evidence="1" type="ORF">ICC18_12650</name>
</gene>
<dbReference type="EMBL" id="JACVVD010000003">
    <property type="protein sequence ID" value="MBD0380969.1"/>
    <property type="molecule type" value="Genomic_DNA"/>
</dbReference>
<keyword evidence="2" id="KW-1185">Reference proteome</keyword>
<dbReference type="AlphaFoldDB" id="A0A926KRP3"/>
<comment type="caution">
    <text evidence="1">The sequence shown here is derived from an EMBL/GenBank/DDBJ whole genome shotgun (WGS) entry which is preliminary data.</text>
</comment>
<evidence type="ECO:0000313" key="1">
    <source>
        <dbReference type="EMBL" id="MBD0380969.1"/>
    </source>
</evidence>
<accession>A0A926KRP3</accession>
<evidence type="ECO:0000313" key="2">
    <source>
        <dbReference type="Proteomes" id="UP000650466"/>
    </source>
</evidence>
<dbReference type="Pfam" id="PF11518">
    <property type="entry name" value="DUF3221"/>
    <property type="match status" value="1"/>
</dbReference>
<proteinExistence type="predicted"/>
<sequence length="272" mass="30153">MNRNEGFAPPKTSGKVESISKEDLEKYVNKLSSLEAVFKNHHVKFQSSYSNEKEGFLEIRRIGEHSRSLSDEEKVELRQSIYEAVGSEFPLSISVYTIGEQPGITGKITSIADKGRFLIVSSDKFLDKEKKMPDAAWYAMSNDANIEFEGKKIQMKDIEIGAIVKVWSEGLMLASYPGQTTGLRLEITARDSGIGDERGEVTGLEGTGEGVNVERIIEVDGVKHLLLPIVQVWIKGENGDVSDIKVGERVKIWFAGYEVGPEKKVTKVVIGN</sequence>
<protein>
    <submittedName>
        <fullName evidence="1">DUF3221 domain-containing protein</fullName>
    </submittedName>
</protein>
<dbReference type="Proteomes" id="UP000650466">
    <property type="component" value="Unassembled WGS sequence"/>
</dbReference>
<reference evidence="1" key="1">
    <citation type="submission" date="2020-09" db="EMBL/GenBank/DDBJ databases">
        <title>Draft Genome Sequence of Paenibacillus sp. WST5.</title>
        <authorList>
            <person name="Bao Z."/>
        </authorList>
    </citation>
    <scope>NUCLEOTIDE SEQUENCE</scope>
    <source>
        <strain evidence="1">WST5</strain>
    </source>
</reference>
<dbReference type="RefSeq" id="WP_188174708.1">
    <property type="nucleotide sequence ID" value="NZ_JACVVD010000003.1"/>
</dbReference>